<dbReference type="EMBL" id="FR824472">
    <property type="protein sequence ID" value="CCA26910.1"/>
    <property type="molecule type" value="Genomic_DNA"/>
</dbReference>
<protein>
    <submittedName>
        <fullName evidence="1">AlNc14C429G11578 protein</fullName>
    </submittedName>
</protein>
<evidence type="ECO:0000313" key="1">
    <source>
        <dbReference type="EMBL" id="CCA26910.1"/>
    </source>
</evidence>
<accession>F0WZI6</accession>
<proteinExistence type="predicted"/>
<sequence>MAYVNEKEPHLDVFVKISNGIKIDEMDLKRHVGKELSWSTLEEAIGLHIVRVEIYELHKGCAYIFDKAQGRAHFCRSLPRRSSGHRIIEGCRVQIFQTGCQHWKRRI</sequence>
<reference evidence="1" key="2">
    <citation type="submission" date="2011-02" db="EMBL/GenBank/DDBJ databases">
        <authorList>
            <person name="MacLean D."/>
        </authorList>
    </citation>
    <scope>NUCLEOTIDE SEQUENCE</scope>
</reference>
<reference evidence="1" key="1">
    <citation type="journal article" date="2011" name="PLoS Biol.">
        <title>Gene gain and loss during evolution of obligate parasitism in the white rust pathogen of Arabidopsis thaliana.</title>
        <authorList>
            <person name="Kemen E."/>
            <person name="Gardiner A."/>
            <person name="Schultz-Larsen T."/>
            <person name="Kemen A.C."/>
            <person name="Balmuth A.L."/>
            <person name="Robert-Seilaniantz A."/>
            <person name="Bailey K."/>
            <person name="Holub E."/>
            <person name="Studholme D.J."/>
            <person name="Maclean D."/>
            <person name="Jones J.D."/>
        </authorList>
    </citation>
    <scope>NUCLEOTIDE SEQUENCE</scope>
</reference>
<organism evidence="1">
    <name type="scientific">Albugo laibachii Nc14</name>
    <dbReference type="NCBI Taxonomy" id="890382"/>
    <lineage>
        <taxon>Eukaryota</taxon>
        <taxon>Sar</taxon>
        <taxon>Stramenopiles</taxon>
        <taxon>Oomycota</taxon>
        <taxon>Peronosporomycetes</taxon>
        <taxon>Albuginales</taxon>
        <taxon>Albuginaceae</taxon>
        <taxon>Albugo</taxon>
    </lineage>
</organism>
<gene>
    <name evidence="1" type="primary">AlNc14C429G11578</name>
    <name evidence="1" type="ORF">ALNC14_130540</name>
</gene>
<dbReference type="AlphaFoldDB" id="F0WZI6"/>
<name>F0WZI6_9STRA</name>
<dbReference type="HOGENOM" id="CLU_2214894_0_0_1"/>